<dbReference type="AlphaFoldDB" id="D4RWS6"/>
<keyword evidence="1" id="KW-1133">Transmembrane helix</keyword>
<accession>D4RWS6</accession>
<evidence type="ECO:0000313" key="3">
    <source>
        <dbReference type="Proteomes" id="UP000006238"/>
    </source>
</evidence>
<evidence type="ECO:0000313" key="2">
    <source>
        <dbReference type="EMBL" id="EFF69600.1"/>
    </source>
</evidence>
<keyword evidence="3" id="KW-1185">Reference proteome</keyword>
<name>D4RWS6_9FIRM</name>
<dbReference type="RefSeq" id="WP_005600706.1">
    <property type="nucleotide sequence ID" value="NZ_GG663519.1"/>
</dbReference>
<organism evidence="2 3">
    <name type="scientific">Eshraghiella crossota DSM 2876</name>
    <dbReference type="NCBI Taxonomy" id="511680"/>
    <lineage>
        <taxon>Bacteria</taxon>
        <taxon>Bacillati</taxon>
        <taxon>Bacillota</taxon>
        <taxon>Clostridia</taxon>
        <taxon>Lachnospirales</taxon>
        <taxon>Lachnospiraceae</taxon>
        <taxon>Eshraghiella</taxon>
    </lineage>
</organism>
<comment type="caution">
    <text evidence="2">The sequence shown here is derived from an EMBL/GenBank/DDBJ whole genome shotgun (WGS) entry which is preliminary data.</text>
</comment>
<dbReference type="GeneID" id="98918481"/>
<feature type="transmembrane region" description="Helical" evidence="1">
    <location>
        <begin position="12"/>
        <end position="31"/>
    </location>
</feature>
<keyword evidence="1" id="KW-0472">Membrane</keyword>
<dbReference type="STRING" id="45851.BHV86_06350"/>
<gene>
    <name evidence="2" type="ORF">BUTYVIB_00113</name>
</gene>
<dbReference type="EMBL" id="ABWN01000017">
    <property type="protein sequence ID" value="EFF69600.1"/>
    <property type="molecule type" value="Genomic_DNA"/>
</dbReference>
<dbReference type="Proteomes" id="UP000006238">
    <property type="component" value="Unassembled WGS sequence"/>
</dbReference>
<sequence>MERGLFYKFRTVIYIFLVAVMAGVIFCIYPANTQIREWHTLLKNNIKDIKKYFDYIHIFERVFLKNLRNITIIAIACRSMYRSYLKYIISAMWGFGLSLVIAVCVLSSDIRMAFRLLLYMSLHDIFFGTAIYLIYTKKKNIKYIPAFIVIIGCSFIETIII</sequence>
<evidence type="ECO:0000256" key="1">
    <source>
        <dbReference type="SAM" id="Phobius"/>
    </source>
</evidence>
<keyword evidence="1" id="KW-0812">Transmembrane</keyword>
<dbReference type="HOGENOM" id="CLU_1640640_0_0_9"/>
<protein>
    <submittedName>
        <fullName evidence="2">Uncharacterized protein</fullName>
    </submittedName>
</protein>
<feature type="transmembrane region" description="Helical" evidence="1">
    <location>
        <begin position="116"/>
        <end position="135"/>
    </location>
</feature>
<feature type="transmembrane region" description="Helical" evidence="1">
    <location>
        <begin position="141"/>
        <end position="160"/>
    </location>
</feature>
<proteinExistence type="predicted"/>
<feature type="transmembrane region" description="Helical" evidence="1">
    <location>
        <begin position="87"/>
        <end position="107"/>
    </location>
</feature>
<reference evidence="2 3" key="1">
    <citation type="submission" date="2010-02" db="EMBL/GenBank/DDBJ databases">
        <authorList>
            <person name="Weinstock G."/>
            <person name="Sodergren E."/>
            <person name="Clifton S."/>
            <person name="Fulton L."/>
            <person name="Fulton B."/>
            <person name="Courtney L."/>
            <person name="Fronick C."/>
            <person name="Harrison M."/>
            <person name="Strong C."/>
            <person name="Farmer C."/>
            <person name="Delahaunty K."/>
            <person name="Markovic C."/>
            <person name="Hall O."/>
            <person name="Minx P."/>
            <person name="Tomlinson C."/>
            <person name="Mitreva M."/>
            <person name="Nelson J."/>
            <person name="Hou S."/>
            <person name="Wollam A."/>
            <person name="Pepin K.H."/>
            <person name="Johnson M."/>
            <person name="Bhonagiri V."/>
            <person name="Zhang X."/>
            <person name="Suruliraj S."/>
            <person name="Warren W."/>
            <person name="Chinwalla A."/>
            <person name="Mardis E.R."/>
            <person name="Wilson R.K."/>
        </authorList>
    </citation>
    <scope>NUCLEOTIDE SEQUENCE [LARGE SCALE GENOMIC DNA]</scope>
    <source>
        <strain evidence="2 3">DSM 2876</strain>
    </source>
</reference>